<dbReference type="AlphaFoldDB" id="A0A9P7JP08"/>
<dbReference type="Gene3D" id="3.40.970.10">
    <property type="entry name" value="Ribonuclease H1, N-terminal domain"/>
    <property type="match status" value="1"/>
</dbReference>
<keyword evidence="4" id="KW-1185">Reference proteome</keyword>
<evidence type="ECO:0000256" key="1">
    <source>
        <dbReference type="SAM" id="MobiDB-lite"/>
    </source>
</evidence>
<organism evidence="3 4">
    <name type="scientific">Suillus discolor</name>
    <dbReference type="NCBI Taxonomy" id="1912936"/>
    <lineage>
        <taxon>Eukaryota</taxon>
        <taxon>Fungi</taxon>
        <taxon>Dikarya</taxon>
        <taxon>Basidiomycota</taxon>
        <taxon>Agaricomycotina</taxon>
        <taxon>Agaricomycetes</taxon>
        <taxon>Agaricomycetidae</taxon>
        <taxon>Boletales</taxon>
        <taxon>Suillineae</taxon>
        <taxon>Suillaceae</taxon>
        <taxon>Suillus</taxon>
    </lineage>
</organism>
<sequence>MTQSTVPQADTSPSAPPFVVSDNMSDGVIDAISQLLASLRLTPGQAKALVNVIMTPTFADVSSNMKGPSETSLKTTSIMAPTADDASSNTKGPGEPSLKTTASSNGGLNLSGIPAEDYVADPNTLSVYVTLGSYSDKLPKITVIEQSHEFFAKVADAMADECFLYFYHGILYNMPAAANPSAPYYCVTRGRYIGVFNGWDNVTPKVQGVSRAIFSKVDSLEAGEEKLRRAIERGEAAKV</sequence>
<feature type="compositionally biased region" description="Polar residues" evidence="1">
    <location>
        <begin position="81"/>
        <end position="91"/>
    </location>
</feature>
<accession>A0A9P7JP08</accession>
<feature type="region of interest" description="Disordered" evidence="1">
    <location>
        <begin position="81"/>
        <end position="105"/>
    </location>
</feature>
<dbReference type="GeneID" id="64696483"/>
<dbReference type="OrthoDB" id="2688889at2759"/>
<gene>
    <name evidence="3" type="ORF">F5147DRAFT_657150</name>
</gene>
<dbReference type="InterPro" id="IPR011320">
    <property type="entry name" value="RNase_H1_N"/>
</dbReference>
<evidence type="ECO:0000259" key="2">
    <source>
        <dbReference type="Pfam" id="PF01693"/>
    </source>
</evidence>
<dbReference type="Pfam" id="PF01693">
    <property type="entry name" value="Cauli_VI"/>
    <property type="match status" value="1"/>
</dbReference>
<dbReference type="EMBL" id="JABBWM010000079">
    <property type="protein sequence ID" value="KAG2094382.1"/>
    <property type="molecule type" value="Genomic_DNA"/>
</dbReference>
<protein>
    <recommendedName>
        <fullName evidence="2">Ribonuclease H1 N-terminal domain-containing protein</fullName>
    </recommendedName>
</protein>
<dbReference type="RefSeq" id="XP_041287502.1">
    <property type="nucleotide sequence ID" value="XM_041434224.1"/>
</dbReference>
<evidence type="ECO:0000313" key="4">
    <source>
        <dbReference type="Proteomes" id="UP000823399"/>
    </source>
</evidence>
<dbReference type="SUPFAM" id="SSF55658">
    <property type="entry name" value="L9 N-domain-like"/>
    <property type="match status" value="1"/>
</dbReference>
<evidence type="ECO:0000313" key="3">
    <source>
        <dbReference type="EMBL" id="KAG2094382.1"/>
    </source>
</evidence>
<dbReference type="Proteomes" id="UP000823399">
    <property type="component" value="Unassembled WGS sequence"/>
</dbReference>
<feature type="domain" description="Ribonuclease H1 N-terminal" evidence="2">
    <location>
        <begin position="183"/>
        <end position="221"/>
    </location>
</feature>
<dbReference type="InterPro" id="IPR009027">
    <property type="entry name" value="Ribosomal_bL9/RNase_H1_N"/>
</dbReference>
<reference evidence="3" key="1">
    <citation type="journal article" date="2020" name="New Phytol.">
        <title>Comparative genomics reveals dynamic genome evolution in host specialist ectomycorrhizal fungi.</title>
        <authorList>
            <person name="Lofgren L.A."/>
            <person name="Nguyen N.H."/>
            <person name="Vilgalys R."/>
            <person name="Ruytinx J."/>
            <person name="Liao H.L."/>
            <person name="Branco S."/>
            <person name="Kuo A."/>
            <person name="LaButti K."/>
            <person name="Lipzen A."/>
            <person name="Andreopoulos W."/>
            <person name="Pangilinan J."/>
            <person name="Riley R."/>
            <person name="Hundley H."/>
            <person name="Na H."/>
            <person name="Barry K."/>
            <person name="Grigoriev I.V."/>
            <person name="Stajich J.E."/>
            <person name="Kennedy P.G."/>
        </authorList>
    </citation>
    <scope>NUCLEOTIDE SEQUENCE</scope>
    <source>
        <strain evidence="3">FC423</strain>
    </source>
</reference>
<comment type="caution">
    <text evidence="3">The sequence shown here is derived from an EMBL/GenBank/DDBJ whole genome shotgun (WGS) entry which is preliminary data.</text>
</comment>
<dbReference type="InterPro" id="IPR037056">
    <property type="entry name" value="RNase_H1_N_sf"/>
</dbReference>
<proteinExistence type="predicted"/>
<name>A0A9P7JP08_9AGAM</name>